<dbReference type="Proteomes" id="UP000663720">
    <property type="component" value="Chromosome"/>
</dbReference>
<dbReference type="Pfam" id="PF10047">
    <property type="entry name" value="DUF2281"/>
    <property type="match status" value="1"/>
</dbReference>
<dbReference type="InterPro" id="IPR018739">
    <property type="entry name" value="DUF2281"/>
</dbReference>
<dbReference type="EMBL" id="CP061799">
    <property type="protein sequence ID" value="QTA79189.1"/>
    <property type="molecule type" value="Genomic_DNA"/>
</dbReference>
<protein>
    <submittedName>
        <fullName evidence="2">DUF2281</fullName>
    </submittedName>
</protein>
<sequence>MENVYILNAMLLDSKTIQLFEDYPVKEKEIQLIIVPRKDLKAKRKAGLLKGKIRMSEDFNEPLEEMKIYMEGLRKPT</sequence>
<evidence type="ECO:0000313" key="3">
    <source>
        <dbReference type="Proteomes" id="UP000663720"/>
    </source>
</evidence>
<gene>
    <name evidence="2" type="ORF">dnl_14430</name>
</gene>
<evidence type="ECO:0000259" key="1">
    <source>
        <dbReference type="Pfam" id="PF10047"/>
    </source>
</evidence>
<dbReference type="KEGG" id="dli:dnl_14430"/>
<proteinExistence type="predicted"/>
<evidence type="ECO:0000313" key="2">
    <source>
        <dbReference type="EMBL" id="QTA79189.1"/>
    </source>
</evidence>
<organism evidence="2 3">
    <name type="scientific">Desulfonema limicola</name>
    <dbReference type="NCBI Taxonomy" id="45656"/>
    <lineage>
        <taxon>Bacteria</taxon>
        <taxon>Pseudomonadati</taxon>
        <taxon>Thermodesulfobacteriota</taxon>
        <taxon>Desulfobacteria</taxon>
        <taxon>Desulfobacterales</taxon>
        <taxon>Desulfococcaceae</taxon>
        <taxon>Desulfonema</taxon>
    </lineage>
</organism>
<reference evidence="2" key="1">
    <citation type="journal article" date="2021" name="Microb. Physiol.">
        <title>Proteogenomic Insights into the Physiology of Marine, Sulfate-Reducing, Filamentous Desulfonema limicola and Desulfonema magnum.</title>
        <authorList>
            <person name="Schnaars V."/>
            <person name="Wohlbrand L."/>
            <person name="Scheve S."/>
            <person name="Hinrichs C."/>
            <person name="Reinhardt R."/>
            <person name="Rabus R."/>
        </authorList>
    </citation>
    <scope>NUCLEOTIDE SEQUENCE</scope>
    <source>
        <strain evidence="2">5ac10</strain>
    </source>
</reference>
<accession>A0A975B5K0</accession>
<keyword evidence="3" id="KW-1185">Reference proteome</keyword>
<dbReference type="RefSeq" id="WP_207690963.1">
    <property type="nucleotide sequence ID" value="NZ_CP061799.1"/>
</dbReference>
<dbReference type="AlphaFoldDB" id="A0A975B5K0"/>
<feature type="domain" description="DUF2281" evidence="1">
    <location>
        <begin position="38"/>
        <end position="69"/>
    </location>
</feature>
<name>A0A975B5K0_9BACT</name>